<dbReference type="GO" id="GO:0006430">
    <property type="term" value="P:lysyl-tRNA aminoacylation"/>
    <property type="evidence" value="ECO:0007669"/>
    <property type="project" value="InterPro"/>
</dbReference>
<accession>A0A2J6RH75</accession>
<dbReference type="Pfam" id="PF01336">
    <property type="entry name" value="tRNA_anti-codon"/>
    <property type="match status" value="1"/>
</dbReference>
<organism evidence="9 10">
    <name type="scientific">Hyaloscypha variabilis (strain UAMH 11265 / GT02V1 / F)</name>
    <name type="common">Meliniomyces variabilis</name>
    <dbReference type="NCBI Taxonomy" id="1149755"/>
    <lineage>
        <taxon>Eukaryota</taxon>
        <taxon>Fungi</taxon>
        <taxon>Dikarya</taxon>
        <taxon>Ascomycota</taxon>
        <taxon>Pezizomycotina</taxon>
        <taxon>Leotiomycetes</taxon>
        <taxon>Helotiales</taxon>
        <taxon>Hyaloscyphaceae</taxon>
        <taxon>Hyaloscypha</taxon>
        <taxon>Hyaloscypha variabilis</taxon>
    </lineage>
</organism>
<feature type="domain" description="OB" evidence="7">
    <location>
        <begin position="484"/>
        <end position="559"/>
    </location>
</feature>
<dbReference type="PANTHER" id="PTHR42918">
    <property type="entry name" value="LYSYL-TRNA SYNTHETASE"/>
    <property type="match status" value="1"/>
</dbReference>
<dbReference type="InterPro" id="IPR044136">
    <property type="entry name" value="Lys-tRNA-ligase_II_N"/>
</dbReference>
<keyword evidence="5" id="KW-0812">Transmembrane</keyword>
<keyword evidence="2" id="KW-0547">Nucleotide-binding</keyword>
<dbReference type="GO" id="GO:0004824">
    <property type="term" value="F:lysine-tRNA ligase activity"/>
    <property type="evidence" value="ECO:0007669"/>
    <property type="project" value="InterPro"/>
</dbReference>
<keyword evidence="5" id="KW-0472">Membrane</keyword>
<evidence type="ECO:0000259" key="6">
    <source>
        <dbReference type="Pfam" id="PF00152"/>
    </source>
</evidence>
<reference evidence="9 10" key="1">
    <citation type="submission" date="2016-04" db="EMBL/GenBank/DDBJ databases">
        <title>A degradative enzymes factory behind the ericoid mycorrhizal symbiosis.</title>
        <authorList>
            <consortium name="DOE Joint Genome Institute"/>
            <person name="Martino E."/>
            <person name="Morin E."/>
            <person name="Grelet G."/>
            <person name="Kuo A."/>
            <person name="Kohler A."/>
            <person name="Daghino S."/>
            <person name="Barry K."/>
            <person name="Choi C."/>
            <person name="Cichocki N."/>
            <person name="Clum A."/>
            <person name="Copeland A."/>
            <person name="Hainaut M."/>
            <person name="Haridas S."/>
            <person name="Labutti K."/>
            <person name="Lindquist E."/>
            <person name="Lipzen A."/>
            <person name="Khouja H.-R."/>
            <person name="Murat C."/>
            <person name="Ohm R."/>
            <person name="Olson A."/>
            <person name="Spatafora J."/>
            <person name="Veneault-Fourrey C."/>
            <person name="Henrissat B."/>
            <person name="Grigoriev I."/>
            <person name="Martin F."/>
            <person name="Perotto S."/>
        </authorList>
    </citation>
    <scope>NUCLEOTIDE SEQUENCE [LARGE SCALE GENOMIC DNA]</scope>
    <source>
        <strain evidence="9 10">F</strain>
    </source>
</reference>
<keyword evidence="3" id="KW-0067">ATP-binding</keyword>
<dbReference type="PRINTS" id="PR00982">
    <property type="entry name" value="TRNASYNTHLYS"/>
</dbReference>
<dbReference type="InterPro" id="IPR018149">
    <property type="entry name" value="Lys-tRNA-synth_II_C"/>
</dbReference>
<dbReference type="AlphaFoldDB" id="A0A2J6RH75"/>
<evidence type="ECO:0000313" key="10">
    <source>
        <dbReference type="Proteomes" id="UP000235786"/>
    </source>
</evidence>
<dbReference type="GO" id="GO:0005524">
    <property type="term" value="F:ATP binding"/>
    <property type="evidence" value="ECO:0007669"/>
    <property type="project" value="UniProtKB-KW"/>
</dbReference>
<dbReference type="NCBIfam" id="NF002821">
    <property type="entry name" value="PRK02983.1"/>
    <property type="match status" value="1"/>
</dbReference>
<dbReference type="Proteomes" id="UP000235786">
    <property type="component" value="Unassembled WGS sequence"/>
</dbReference>
<dbReference type="InterPro" id="IPR045864">
    <property type="entry name" value="aa-tRNA-synth_II/BPL/LPL"/>
</dbReference>
<evidence type="ECO:0000256" key="1">
    <source>
        <dbReference type="ARBA" id="ARBA00022598"/>
    </source>
</evidence>
<feature type="domain" description="Phosphatidylglycerol lysyltransferase C-terminal" evidence="8">
    <location>
        <begin position="75"/>
        <end position="374"/>
    </location>
</feature>
<dbReference type="GO" id="GO:0000049">
    <property type="term" value="F:tRNA binding"/>
    <property type="evidence" value="ECO:0007669"/>
    <property type="project" value="TreeGrafter"/>
</dbReference>
<keyword evidence="4" id="KW-0030">Aminoacyl-tRNA synthetase</keyword>
<proteinExistence type="predicted"/>
<dbReference type="Gene3D" id="2.40.50.140">
    <property type="entry name" value="Nucleic acid-binding proteins"/>
    <property type="match status" value="1"/>
</dbReference>
<dbReference type="STRING" id="1149755.A0A2J6RH75"/>
<dbReference type="SUPFAM" id="SSF55681">
    <property type="entry name" value="Class II aaRS and biotin synthetases"/>
    <property type="match status" value="1"/>
</dbReference>
<dbReference type="OrthoDB" id="21243at2759"/>
<evidence type="ECO:0000259" key="7">
    <source>
        <dbReference type="Pfam" id="PF01336"/>
    </source>
</evidence>
<sequence length="913" mass="102341">MPYHNIAVSVHKVPNQGLRMWEEHDVQVKYIWVYALLTTAIISLVAGYVTLVSFTAAPKYKGRLLTAEDELRIRELLWQNEEQDSLGYFATRRDKKVVFAPDNKAAITYRILGGVSLASADPIGPEKSWPGAIREWMTEAASNGLIPAVLAASEKGARCYVRHGLKAIELGDEAVIDVHEFSKSTRRRAPLRKAASKLQNLGFKGRVRRQKNIPKDELLQIGLRAAQWRESEGERCGFSMALSRLGEPADENCVLVTALDPEDTIQGVLSLVPWGRHGLSLDFMCTNRNSQSGLCEFMISELVAASPRLAVSKISLNFVQFRYVFEQADSLGAGFFFWGYRALVRLLSRVVQLESLYRFTMKCDPQWQPKYSCYPRVSQIPRITWLSLTAEGYFPYWRKVPIQECRGHTEAFINAVRRINASTVSENSTQSSRIDTLRHAKLAQYKVAGKDPLIASFSTDSDLMAARGEVDEPPSNTLSGKCRSLAGRVMAKRDMGRLCFLTLSDFGDNIQAILNVEKLGLNSFRDMIRQIDVGDMIGVRGELLKSRRGEVSIMVSEWVLTAKCLHAFSRKQEEAFGRESLAQNSFISLISCPKSRKMILLRSRVKSALYRCLLEHGFLEIETPLVLGQKASEWQSTAPHSLAWPMCDTYRANVLYMKSLCIAGANRIFQFSSSSCIKGAQILDGESTILEAYHVHTDYLGLVDLVRQLVQQAARTVHGGEFVKRRFNNGVVEVDISGRWQVLSVYTAVALALQSPIPIDTAYEELLRECQCSGVKTPPKASKDQLVMCAFEQLVRTKTEHPIFYTDYPLSLSPFTRPQQKDSRLGERWSLIAFGVEIATGWGELADPIEYRRQTIMKSGENEFGLNSGNMELKDEYLEALEYGMAPTAGLKLGVGDLLAMLTDCKTLSSRSE</sequence>
<keyword evidence="1" id="KW-0436">Ligase</keyword>
<evidence type="ECO:0000256" key="5">
    <source>
        <dbReference type="SAM" id="Phobius"/>
    </source>
</evidence>
<keyword evidence="10" id="KW-1185">Reference proteome</keyword>
<evidence type="ECO:0000256" key="3">
    <source>
        <dbReference type="ARBA" id="ARBA00022840"/>
    </source>
</evidence>
<dbReference type="EMBL" id="KZ613948">
    <property type="protein sequence ID" value="PMD37875.1"/>
    <property type="molecule type" value="Genomic_DNA"/>
</dbReference>
<dbReference type="InterPro" id="IPR024320">
    <property type="entry name" value="LPG_synthase_C"/>
</dbReference>
<dbReference type="InterPro" id="IPR004364">
    <property type="entry name" value="Aa-tRNA-synt_II"/>
</dbReference>
<gene>
    <name evidence="9" type="ORF">L207DRAFT_530834</name>
</gene>
<protein>
    <submittedName>
        <fullName evidence="9">DUF470-domain-containing protein</fullName>
    </submittedName>
</protein>
<dbReference type="Pfam" id="PF00152">
    <property type="entry name" value="tRNA-synt_2"/>
    <property type="match status" value="1"/>
</dbReference>
<evidence type="ECO:0000256" key="4">
    <source>
        <dbReference type="ARBA" id="ARBA00023146"/>
    </source>
</evidence>
<dbReference type="GO" id="GO:0005829">
    <property type="term" value="C:cytosol"/>
    <property type="evidence" value="ECO:0007669"/>
    <property type="project" value="TreeGrafter"/>
</dbReference>
<keyword evidence="5" id="KW-1133">Transmembrane helix</keyword>
<evidence type="ECO:0000313" key="9">
    <source>
        <dbReference type="EMBL" id="PMD37875.1"/>
    </source>
</evidence>
<name>A0A2J6RH75_HYAVF</name>
<evidence type="ECO:0000259" key="8">
    <source>
        <dbReference type="Pfam" id="PF09924"/>
    </source>
</evidence>
<evidence type="ECO:0000256" key="2">
    <source>
        <dbReference type="ARBA" id="ARBA00022741"/>
    </source>
</evidence>
<dbReference type="PANTHER" id="PTHR42918:SF15">
    <property type="entry name" value="LYSINE--TRNA LIGASE, CHLOROPLASTIC_MITOCHONDRIAL"/>
    <property type="match status" value="1"/>
</dbReference>
<dbReference type="Gene3D" id="3.30.930.10">
    <property type="entry name" value="Bira Bifunctional Protein, Domain 2"/>
    <property type="match status" value="1"/>
</dbReference>
<feature type="transmembrane region" description="Helical" evidence="5">
    <location>
        <begin position="31"/>
        <end position="54"/>
    </location>
</feature>
<dbReference type="InterPro" id="IPR012340">
    <property type="entry name" value="NA-bd_OB-fold"/>
</dbReference>
<dbReference type="SUPFAM" id="SSF50249">
    <property type="entry name" value="Nucleic acid-binding proteins"/>
    <property type="match status" value="1"/>
</dbReference>
<dbReference type="InterPro" id="IPR004365">
    <property type="entry name" value="NA-bd_OB_tRNA"/>
</dbReference>
<dbReference type="CDD" id="cd04322">
    <property type="entry name" value="LysRS_N"/>
    <property type="match status" value="1"/>
</dbReference>
<feature type="domain" description="Aminoacyl-tRNA synthetase class II (D/K/N)" evidence="6">
    <location>
        <begin position="581"/>
        <end position="906"/>
    </location>
</feature>
<dbReference type="Pfam" id="PF09924">
    <property type="entry name" value="LPG_synthase_C"/>
    <property type="match status" value="1"/>
</dbReference>